<evidence type="ECO:0000313" key="3">
    <source>
        <dbReference type="EMBL" id="AUS06664.1"/>
    </source>
</evidence>
<dbReference type="EMBL" id="CP025938">
    <property type="protein sequence ID" value="AUS06664.1"/>
    <property type="molecule type" value="Genomic_DNA"/>
</dbReference>
<evidence type="ECO:0000313" key="4">
    <source>
        <dbReference type="Proteomes" id="UP000236592"/>
    </source>
</evidence>
<evidence type="ECO:0008006" key="5">
    <source>
        <dbReference type="Google" id="ProtNLM"/>
    </source>
</evidence>
<name>A0A2I7SLE4_9FLAO</name>
<proteinExistence type="predicted"/>
<feature type="signal peptide" evidence="2">
    <location>
        <begin position="1"/>
        <end position="22"/>
    </location>
</feature>
<accession>A0A2I7SLE4</accession>
<organism evidence="3 4">
    <name type="scientific">Pseudotamlana carrageenivorans</name>
    <dbReference type="NCBI Taxonomy" id="2069432"/>
    <lineage>
        <taxon>Bacteria</taxon>
        <taxon>Pseudomonadati</taxon>
        <taxon>Bacteroidota</taxon>
        <taxon>Flavobacteriia</taxon>
        <taxon>Flavobacteriales</taxon>
        <taxon>Flavobacteriaceae</taxon>
        <taxon>Pseudotamlana</taxon>
    </lineage>
</organism>
<dbReference type="InterPro" id="IPR026444">
    <property type="entry name" value="Secre_tail"/>
</dbReference>
<evidence type="ECO:0000256" key="2">
    <source>
        <dbReference type="SAM" id="SignalP"/>
    </source>
</evidence>
<dbReference type="AlphaFoldDB" id="A0A2I7SLE4"/>
<gene>
    <name evidence="3" type="ORF">C1A40_14970</name>
</gene>
<dbReference type="KEGG" id="taj:C1A40_14970"/>
<sequence length="249" mass="26666">MKKITLLLMALICVLGTTIVEAQTNYSVSMNGGVTYASDGGVGGQERFAGYTWNGVGNHVFNNGNRKNISLHITDYDASNPNVGDQLYITFSRVGFNNGSLGWGNDMVTDLLTVTSSEFVAGEAIVTVDIPAGTVPVDQTAGYENGYLWVLQIVGSNADGNTYINYVVDIEEEILNAKSFNKNKLSAIYNASTEAIVINDINIVGDYAIYDLTGRSVLNGVISNKISVATLNSGLYILSTESGTLKFVK</sequence>
<keyword evidence="4" id="KW-1185">Reference proteome</keyword>
<evidence type="ECO:0000256" key="1">
    <source>
        <dbReference type="ARBA" id="ARBA00022729"/>
    </source>
</evidence>
<dbReference type="Proteomes" id="UP000236592">
    <property type="component" value="Chromosome"/>
</dbReference>
<dbReference type="NCBIfam" id="TIGR04183">
    <property type="entry name" value="Por_Secre_tail"/>
    <property type="match status" value="1"/>
</dbReference>
<feature type="chain" id="PRO_5014463056" description="Secretion system C-terminal sorting domain-containing protein" evidence="2">
    <location>
        <begin position="23"/>
        <end position="249"/>
    </location>
</feature>
<protein>
    <recommendedName>
        <fullName evidence="5">Secretion system C-terminal sorting domain-containing protein</fullName>
    </recommendedName>
</protein>
<reference evidence="4" key="1">
    <citation type="submission" date="2018-01" db="EMBL/GenBank/DDBJ databases">
        <title>Complete genome of Tamlana sp. UJ94.</title>
        <authorList>
            <person name="Jung J."/>
            <person name="Chung D."/>
            <person name="Bae S.S."/>
            <person name="Baek K."/>
        </authorList>
    </citation>
    <scope>NUCLEOTIDE SEQUENCE [LARGE SCALE GENOMIC DNA]</scope>
    <source>
        <strain evidence="4">UJ94</strain>
    </source>
</reference>
<keyword evidence="1 2" id="KW-0732">Signal</keyword>